<reference evidence="1" key="1">
    <citation type="journal article" date="2019" name="bioRxiv">
        <title>The Genome of the Zebra Mussel, Dreissena polymorpha: A Resource for Invasive Species Research.</title>
        <authorList>
            <person name="McCartney M.A."/>
            <person name="Auch B."/>
            <person name="Kono T."/>
            <person name="Mallez S."/>
            <person name="Zhang Y."/>
            <person name="Obille A."/>
            <person name="Becker A."/>
            <person name="Abrahante J.E."/>
            <person name="Garbe J."/>
            <person name="Badalamenti J.P."/>
            <person name="Herman A."/>
            <person name="Mangelson H."/>
            <person name="Liachko I."/>
            <person name="Sullivan S."/>
            <person name="Sone E.D."/>
            <person name="Koren S."/>
            <person name="Silverstein K.A.T."/>
            <person name="Beckman K.B."/>
            <person name="Gohl D.M."/>
        </authorList>
    </citation>
    <scope>NUCLEOTIDE SEQUENCE</scope>
    <source>
        <strain evidence="1">Duluth1</strain>
        <tissue evidence="1">Whole animal</tissue>
    </source>
</reference>
<gene>
    <name evidence="1" type="ORF">DPMN_154215</name>
</gene>
<evidence type="ECO:0000313" key="1">
    <source>
        <dbReference type="EMBL" id="KAH3800581.1"/>
    </source>
</evidence>
<reference evidence="1" key="2">
    <citation type="submission" date="2020-11" db="EMBL/GenBank/DDBJ databases">
        <authorList>
            <person name="McCartney M.A."/>
            <person name="Auch B."/>
            <person name="Kono T."/>
            <person name="Mallez S."/>
            <person name="Becker A."/>
            <person name="Gohl D.M."/>
            <person name="Silverstein K.A.T."/>
            <person name="Koren S."/>
            <person name="Bechman K.B."/>
            <person name="Herman A."/>
            <person name="Abrahante J.E."/>
            <person name="Garbe J."/>
        </authorList>
    </citation>
    <scope>NUCLEOTIDE SEQUENCE</scope>
    <source>
        <strain evidence="1">Duluth1</strain>
        <tissue evidence="1">Whole animal</tissue>
    </source>
</reference>
<dbReference type="AlphaFoldDB" id="A0A9D4FM71"/>
<protein>
    <submittedName>
        <fullName evidence="1">Uncharacterized protein</fullName>
    </submittedName>
</protein>
<accession>A0A9D4FM71</accession>
<keyword evidence="2" id="KW-1185">Reference proteome</keyword>
<proteinExistence type="predicted"/>
<sequence>MQQEVLGDCMQQLPNMIDACGMGVQDSPDIQEILDVVVGGVCLCLKTSSDTLIRLMQFLPMQESQCQ</sequence>
<comment type="caution">
    <text evidence="1">The sequence shown here is derived from an EMBL/GenBank/DDBJ whole genome shotgun (WGS) entry which is preliminary data.</text>
</comment>
<name>A0A9D4FM71_DREPO</name>
<evidence type="ECO:0000313" key="2">
    <source>
        <dbReference type="Proteomes" id="UP000828390"/>
    </source>
</evidence>
<organism evidence="1 2">
    <name type="scientific">Dreissena polymorpha</name>
    <name type="common">Zebra mussel</name>
    <name type="synonym">Mytilus polymorpha</name>
    <dbReference type="NCBI Taxonomy" id="45954"/>
    <lineage>
        <taxon>Eukaryota</taxon>
        <taxon>Metazoa</taxon>
        <taxon>Spiralia</taxon>
        <taxon>Lophotrochozoa</taxon>
        <taxon>Mollusca</taxon>
        <taxon>Bivalvia</taxon>
        <taxon>Autobranchia</taxon>
        <taxon>Heteroconchia</taxon>
        <taxon>Euheterodonta</taxon>
        <taxon>Imparidentia</taxon>
        <taxon>Neoheterodontei</taxon>
        <taxon>Myida</taxon>
        <taxon>Dreissenoidea</taxon>
        <taxon>Dreissenidae</taxon>
        <taxon>Dreissena</taxon>
    </lineage>
</organism>
<dbReference type="EMBL" id="JAIWYP010000007">
    <property type="protein sequence ID" value="KAH3800581.1"/>
    <property type="molecule type" value="Genomic_DNA"/>
</dbReference>
<dbReference type="Proteomes" id="UP000828390">
    <property type="component" value="Unassembled WGS sequence"/>
</dbReference>